<gene>
    <name evidence="1" type="ORF">Acor_46700</name>
</gene>
<name>A0A5M3W1K4_9ACTN</name>
<evidence type="ECO:0000313" key="2">
    <source>
        <dbReference type="Proteomes" id="UP000334990"/>
    </source>
</evidence>
<dbReference type="Proteomes" id="UP000334990">
    <property type="component" value="Unassembled WGS sequence"/>
</dbReference>
<dbReference type="AlphaFoldDB" id="A0A5M3W1K4"/>
<keyword evidence="2" id="KW-1185">Reference proteome</keyword>
<reference evidence="1 2" key="1">
    <citation type="submission" date="2019-10" db="EMBL/GenBank/DDBJ databases">
        <title>Whole genome shotgun sequence of Acrocarpospora corrugata NBRC 13972.</title>
        <authorList>
            <person name="Ichikawa N."/>
            <person name="Kimura A."/>
            <person name="Kitahashi Y."/>
            <person name="Komaki H."/>
            <person name="Oguchi A."/>
        </authorList>
    </citation>
    <scope>NUCLEOTIDE SEQUENCE [LARGE SCALE GENOMIC DNA]</scope>
    <source>
        <strain evidence="1 2">NBRC 13972</strain>
    </source>
</reference>
<comment type="caution">
    <text evidence="1">The sequence shown here is derived from an EMBL/GenBank/DDBJ whole genome shotgun (WGS) entry which is preliminary data.</text>
</comment>
<evidence type="ECO:0000313" key="1">
    <source>
        <dbReference type="EMBL" id="GES02604.1"/>
    </source>
</evidence>
<dbReference type="EMBL" id="BLAD01000060">
    <property type="protein sequence ID" value="GES02604.1"/>
    <property type="molecule type" value="Genomic_DNA"/>
</dbReference>
<protein>
    <submittedName>
        <fullName evidence="1">Uncharacterized protein</fullName>
    </submittedName>
</protein>
<accession>A0A5M3W1K4</accession>
<organism evidence="1 2">
    <name type="scientific">Acrocarpospora corrugata</name>
    <dbReference type="NCBI Taxonomy" id="35763"/>
    <lineage>
        <taxon>Bacteria</taxon>
        <taxon>Bacillati</taxon>
        <taxon>Actinomycetota</taxon>
        <taxon>Actinomycetes</taxon>
        <taxon>Streptosporangiales</taxon>
        <taxon>Streptosporangiaceae</taxon>
        <taxon>Acrocarpospora</taxon>
    </lineage>
</organism>
<sequence>MHPGVEGLDRRRLRQQFRDRVAHRRQFVAVGGLDQRLAGGEMPVKRADSDPRLYEATGTTDPDVRECVNPYALDPGNAARLWEVSLSMLAG</sequence>
<proteinExistence type="predicted"/>